<sequence>MQSKESKRQTRSLERNLNQPLTKLEEQQLLQRLAAGEINVFWQLWKSHEKYLYSRCIGWMGSNPVEAEEAMSLAMLKAREKLLKYAGEITNLRAWFTRLTYNLCMDIHRKLRRKAIGIENIEDIASEAGEAVISSWDSPEAAILRDELTQFIRNTVNALPDRLRTPFLLRYYQEVSYPDIARQLAISQDNAYKRTQQGRDLLEKRLQKYLSGADHSWLSSSDTSEITSNSVAESFPFKSPVLKETKCMITVIDYNLTAVCQEKLSQVWYQSPCLQG</sequence>
<evidence type="ECO:0000256" key="5">
    <source>
        <dbReference type="ARBA" id="ARBA00023163"/>
    </source>
</evidence>
<dbReference type="Gene3D" id="1.10.1740.10">
    <property type="match status" value="1"/>
</dbReference>
<dbReference type="InterPro" id="IPR039425">
    <property type="entry name" value="RNA_pol_sigma-70-like"/>
</dbReference>
<evidence type="ECO:0000256" key="3">
    <source>
        <dbReference type="ARBA" id="ARBA00023082"/>
    </source>
</evidence>
<name>A0AAU8JIL4_9CYAN</name>
<dbReference type="Pfam" id="PF08281">
    <property type="entry name" value="Sigma70_r4_2"/>
    <property type="match status" value="1"/>
</dbReference>
<dbReference type="GO" id="GO:0006352">
    <property type="term" value="P:DNA-templated transcription initiation"/>
    <property type="evidence" value="ECO:0007669"/>
    <property type="project" value="InterPro"/>
</dbReference>
<reference evidence="7" key="1">
    <citation type="submission" date="2024-07" db="EMBL/GenBank/DDBJ databases">
        <authorList>
            <person name="Kim Y.J."/>
            <person name="Jeong J.Y."/>
        </authorList>
    </citation>
    <scope>NUCLEOTIDE SEQUENCE</scope>
    <source>
        <strain evidence="7">GIHE-MW2</strain>
    </source>
</reference>
<dbReference type="GO" id="GO:0003677">
    <property type="term" value="F:DNA binding"/>
    <property type="evidence" value="ECO:0007669"/>
    <property type="project" value="UniProtKB-KW"/>
</dbReference>
<evidence type="ECO:0000256" key="1">
    <source>
        <dbReference type="ARBA" id="ARBA00010641"/>
    </source>
</evidence>
<evidence type="ECO:0000313" key="7">
    <source>
        <dbReference type="EMBL" id="XCM39105.1"/>
    </source>
</evidence>
<dbReference type="EMBL" id="CP159837">
    <property type="protein sequence ID" value="XCM39105.1"/>
    <property type="molecule type" value="Genomic_DNA"/>
</dbReference>
<dbReference type="RefSeq" id="WP_190879581.1">
    <property type="nucleotide sequence ID" value="NZ_CP159837.1"/>
</dbReference>
<dbReference type="SUPFAM" id="SSF88946">
    <property type="entry name" value="Sigma2 domain of RNA polymerase sigma factors"/>
    <property type="match status" value="1"/>
</dbReference>
<keyword evidence="5" id="KW-0804">Transcription</keyword>
<dbReference type="InterPro" id="IPR036388">
    <property type="entry name" value="WH-like_DNA-bd_sf"/>
</dbReference>
<dbReference type="Gene3D" id="1.10.10.10">
    <property type="entry name" value="Winged helix-like DNA-binding domain superfamily/Winged helix DNA-binding domain"/>
    <property type="match status" value="1"/>
</dbReference>
<dbReference type="PANTHER" id="PTHR43133:SF8">
    <property type="entry name" value="RNA POLYMERASE SIGMA FACTOR HI_1459-RELATED"/>
    <property type="match status" value="1"/>
</dbReference>
<keyword evidence="4" id="KW-0238">DNA-binding</keyword>
<dbReference type="PANTHER" id="PTHR43133">
    <property type="entry name" value="RNA POLYMERASE ECF-TYPE SIGMA FACTO"/>
    <property type="match status" value="1"/>
</dbReference>
<dbReference type="GO" id="GO:0016987">
    <property type="term" value="F:sigma factor activity"/>
    <property type="evidence" value="ECO:0007669"/>
    <property type="project" value="UniProtKB-KW"/>
</dbReference>
<dbReference type="InterPro" id="IPR013249">
    <property type="entry name" value="RNA_pol_sigma70_r4_t2"/>
</dbReference>
<evidence type="ECO:0000256" key="2">
    <source>
        <dbReference type="ARBA" id="ARBA00023015"/>
    </source>
</evidence>
<gene>
    <name evidence="7" type="ORF">ABWT76_002002</name>
</gene>
<evidence type="ECO:0000256" key="4">
    <source>
        <dbReference type="ARBA" id="ARBA00023125"/>
    </source>
</evidence>
<organism evidence="7">
    <name type="scientific">Planktothricoides raciborskii GIHE-MW2</name>
    <dbReference type="NCBI Taxonomy" id="2792601"/>
    <lineage>
        <taxon>Bacteria</taxon>
        <taxon>Bacillati</taxon>
        <taxon>Cyanobacteriota</taxon>
        <taxon>Cyanophyceae</taxon>
        <taxon>Oscillatoriophycideae</taxon>
        <taxon>Oscillatoriales</taxon>
        <taxon>Oscillatoriaceae</taxon>
        <taxon>Planktothricoides</taxon>
    </lineage>
</organism>
<keyword evidence="2" id="KW-0805">Transcription regulation</keyword>
<dbReference type="InterPro" id="IPR014284">
    <property type="entry name" value="RNA_pol_sigma-70_dom"/>
</dbReference>
<proteinExistence type="inferred from homology"/>
<dbReference type="AlphaFoldDB" id="A0AAU8JIL4"/>
<accession>A0AAU8JIL4</accession>
<comment type="similarity">
    <text evidence="1">Belongs to the sigma-70 factor family. ECF subfamily.</text>
</comment>
<protein>
    <submittedName>
        <fullName evidence="7">RNA polymerase sigma factor</fullName>
    </submittedName>
</protein>
<keyword evidence="3" id="KW-0731">Sigma factor</keyword>
<dbReference type="InterPro" id="IPR013324">
    <property type="entry name" value="RNA_pol_sigma_r3/r4-like"/>
</dbReference>
<dbReference type="InterPro" id="IPR013325">
    <property type="entry name" value="RNA_pol_sigma_r2"/>
</dbReference>
<dbReference type="SUPFAM" id="SSF88659">
    <property type="entry name" value="Sigma3 and sigma4 domains of RNA polymerase sigma factors"/>
    <property type="match status" value="1"/>
</dbReference>
<feature type="domain" description="RNA polymerase sigma factor 70 region 4 type 2" evidence="6">
    <location>
        <begin position="152"/>
        <end position="200"/>
    </location>
</feature>
<dbReference type="NCBIfam" id="TIGR02937">
    <property type="entry name" value="sigma70-ECF"/>
    <property type="match status" value="1"/>
</dbReference>
<evidence type="ECO:0000259" key="6">
    <source>
        <dbReference type="Pfam" id="PF08281"/>
    </source>
</evidence>